<evidence type="ECO:0000256" key="3">
    <source>
        <dbReference type="ARBA" id="ARBA00022536"/>
    </source>
</evidence>
<dbReference type="InterPro" id="IPR000742">
    <property type="entry name" value="EGF"/>
</dbReference>
<accession>A0AA88HXK1</accession>
<dbReference type="InterPro" id="IPR051568">
    <property type="entry name" value="LZTR1/Attractin"/>
</dbReference>
<evidence type="ECO:0000256" key="13">
    <source>
        <dbReference type="PROSITE-ProRule" id="PRU00460"/>
    </source>
</evidence>
<feature type="disulfide bond" evidence="13">
    <location>
        <begin position="897"/>
        <end position="906"/>
    </location>
</feature>
<feature type="domain" description="EGF-like" evidence="18">
    <location>
        <begin position="232"/>
        <end position="265"/>
    </location>
</feature>
<dbReference type="InterPro" id="IPR015915">
    <property type="entry name" value="Kelch-typ_b-propeller"/>
</dbReference>
<evidence type="ECO:0000256" key="11">
    <source>
        <dbReference type="ARBA" id="ARBA00023292"/>
    </source>
</evidence>
<dbReference type="PANTHER" id="PTHR46376">
    <property type="entry name" value="LEUCINE-ZIPPER-LIKE TRANSCRIPTIONAL REGULATOR 1"/>
    <property type="match status" value="1"/>
</dbReference>
<dbReference type="CDD" id="cd00041">
    <property type="entry name" value="CUB"/>
    <property type="match status" value="1"/>
</dbReference>
<comment type="caution">
    <text evidence="12">Lacks conserved residue(s) required for the propagation of feature annotation.</text>
</comment>
<evidence type="ECO:0000256" key="9">
    <source>
        <dbReference type="ARBA" id="ARBA00023157"/>
    </source>
</evidence>
<dbReference type="GO" id="GO:0005794">
    <property type="term" value="C:Golgi apparatus"/>
    <property type="evidence" value="ECO:0007669"/>
    <property type="project" value="TreeGrafter"/>
</dbReference>
<dbReference type="Pfam" id="PF01437">
    <property type="entry name" value="PSI"/>
    <property type="match status" value="1"/>
</dbReference>
<feature type="chain" id="PRO_5041644980" description="Attractin" evidence="16">
    <location>
        <begin position="26"/>
        <end position="1316"/>
    </location>
</feature>
<feature type="disulfide bond" evidence="12">
    <location>
        <begin position="236"/>
        <end position="246"/>
    </location>
</feature>
<dbReference type="PROSITE" id="PS50026">
    <property type="entry name" value="EGF_3"/>
    <property type="match status" value="1"/>
</dbReference>
<sequence length="1316" mass="146141">MTFKYKRKLIVAFISALANISILLAENPITVSPSGSPCSPDNLNSVDGEKCVVNKTLLTVTILTNRTEVSDIKELMGPELSGRCSGKIKLSRNESFFTDGPGNYSLESKCTWLIDGEGLLTRLYVDDFATECSWDHLYIYDGDSVHSNLLAVISGVIEKDNTTRKPMEIQGSNDKMLVHFYSDLAFNMSGFNISYKVGGCPRGGKSIECSGEGMCIDGVCTCNAFRKGLACEESICPNNCSTNGFCDPENHKCICKEEFAGNDCSQWKEMGYFEEISVHHVEGLARASASGIVSDSKIYIVGGYSFTDSPFVYAYNILNNSWTPYSTSGMDQPTSRHGHTVILYDETLIIFGGMTKDGAITNEIWGLNLTSMIWKQLVVQKTVCSAKLCGPLASVGHTMTLVNDKAYIIFGYSPVYGYLNTVQEYSIQNQEWTIVQTSGALIKGGFGHSGIHDVLSGRIFIYGGYISETSGTFILSNKVFSYDPKDRTWTLMTPSIYHRFHHVASVSNGLMLVFGGNAHNESEHSPHSKCCSASFSAYDLICDTWVEMEAPSASHMMPGIGLARNSHLVVQSPMPDDKLFRQIAYFFGGFDGQFKSDLFRFVPGECDSKVTKESCLTYYPGLKCVWNKSQKRCVPLSVATVEGTEKCLIQTRNLTEACSTITTCPTCLHTSFGCVWCTNNCQYGKCNGTKAVNRVDQCDLGDASTCRLLHTCTACHTELYCRWEQDQRCYTYIRKYENRVEKIHLDADEQICDVPCSERTTCSNCTQGHCMWCSSLQRCVDKNGYIPSFPFGTCREWTTSELKCKHPVEGSICGSYRTCDQCREDPGCGWCDDGTGTGIGRCMDGGLSGPMIEKNTIWEVDSDKCPLERWYFTSCPVCQCNGHSYCEPGTSECKQPCRNLTEGPNCQTCVQGYFGNPVNGGNCTACSCNGHGTQCHRDTGRCFCTTKGIIGDKCDRCDTTNQYQGDPASPSGSCFYMLAIDYQFTFNLSKKEDRFYTQINFKNTPPKTDLDVDFMIISSIEAKMNISYRTGKGEEKFIVENETFTVNKARFLRSEYSFGNEENTTFYVYVYGFNSPLWIQVSFSQHAKLDLLQFFITFSTCFLTLLILAAVLWKIKQRWDIRARRRRLFVEMEQMASRPFSQVCVEIIDARPKKNKKRNRSNPGPADEAPSDNFKHESAPKPVEINSSEGRNKIPNDLTAVDCENVAVVEAVNNTLNDLTITGSGSCGGEFRQSVLHRRRKKAKILPLALEPLQGNETALVSLLVRLPCGGNKYSPAGQPGLALATANVVLGCHSYQQVSSSSKGISKCKTNETRI</sequence>
<dbReference type="PROSITE" id="PS50027">
    <property type="entry name" value="EGF_LAM_2"/>
    <property type="match status" value="1"/>
</dbReference>
<dbReference type="PROSITE" id="PS01180">
    <property type="entry name" value="CUB"/>
    <property type="match status" value="1"/>
</dbReference>
<dbReference type="InterPro" id="IPR006652">
    <property type="entry name" value="Kelch_1"/>
</dbReference>
<dbReference type="Proteomes" id="UP001187531">
    <property type="component" value="Unassembled WGS sequence"/>
</dbReference>
<organism evidence="20 21">
    <name type="scientific">Artemia franciscana</name>
    <name type="common">Brine shrimp</name>
    <name type="synonym">Artemia sanfranciscana</name>
    <dbReference type="NCBI Taxonomy" id="6661"/>
    <lineage>
        <taxon>Eukaryota</taxon>
        <taxon>Metazoa</taxon>
        <taxon>Ecdysozoa</taxon>
        <taxon>Arthropoda</taxon>
        <taxon>Crustacea</taxon>
        <taxon>Branchiopoda</taxon>
        <taxon>Anostraca</taxon>
        <taxon>Artemiidae</taxon>
        <taxon>Artemia</taxon>
    </lineage>
</organism>
<evidence type="ECO:0000259" key="17">
    <source>
        <dbReference type="PROSITE" id="PS01180"/>
    </source>
</evidence>
<evidence type="ECO:0000256" key="8">
    <source>
        <dbReference type="ARBA" id="ARBA00023136"/>
    </source>
</evidence>
<feature type="disulfide bond" evidence="12">
    <location>
        <begin position="255"/>
        <end position="264"/>
    </location>
</feature>
<feature type="disulfide bond" evidence="13">
    <location>
        <begin position="909"/>
        <end position="923"/>
    </location>
</feature>
<evidence type="ECO:0000256" key="4">
    <source>
        <dbReference type="ARBA" id="ARBA00022692"/>
    </source>
</evidence>
<evidence type="ECO:0000256" key="2">
    <source>
        <dbReference type="ARBA" id="ARBA00022441"/>
    </source>
</evidence>
<evidence type="ECO:0008006" key="22">
    <source>
        <dbReference type="Google" id="ProtNLM"/>
    </source>
</evidence>
<dbReference type="PANTHER" id="PTHR46376:SF2">
    <property type="entry name" value="DISTRACTED, ISOFORM B"/>
    <property type="match status" value="1"/>
</dbReference>
<evidence type="ECO:0000259" key="19">
    <source>
        <dbReference type="PROSITE" id="PS50027"/>
    </source>
</evidence>
<keyword evidence="21" id="KW-1185">Reference proteome</keyword>
<dbReference type="CDD" id="cd00055">
    <property type="entry name" value="EGF_Lam"/>
    <property type="match status" value="2"/>
</dbReference>
<evidence type="ECO:0000259" key="18">
    <source>
        <dbReference type="PROSITE" id="PS50026"/>
    </source>
</evidence>
<dbReference type="EMBL" id="JAVRJZ010000015">
    <property type="protein sequence ID" value="KAK2712847.1"/>
    <property type="molecule type" value="Genomic_DNA"/>
</dbReference>
<dbReference type="InterPro" id="IPR000859">
    <property type="entry name" value="CUB_dom"/>
</dbReference>
<dbReference type="Pfam" id="PF24973">
    <property type="entry name" value="EGF_LMN_ATRN"/>
    <property type="match status" value="1"/>
</dbReference>
<dbReference type="InterPro" id="IPR056732">
    <property type="entry name" value="GBD_ATRN"/>
</dbReference>
<dbReference type="SMART" id="SM00612">
    <property type="entry name" value="Kelch"/>
    <property type="match status" value="2"/>
</dbReference>
<dbReference type="Pfam" id="PF24981">
    <property type="entry name" value="Beta-prop_ATRN-LZTR1"/>
    <property type="match status" value="1"/>
</dbReference>
<evidence type="ECO:0000256" key="14">
    <source>
        <dbReference type="SAM" id="MobiDB-lite"/>
    </source>
</evidence>
<proteinExistence type="predicted"/>
<dbReference type="Pfam" id="PF00431">
    <property type="entry name" value="CUB"/>
    <property type="match status" value="1"/>
</dbReference>
<dbReference type="SUPFAM" id="SSF57196">
    <property type="entry name" value="EGF/Laminin"/>
    <property type="match status" value="1"/>
</dbReference>
<feature type="domain" description="CUB" evidence="17">
    <location>
        <begin position="84"/>
        <end position="198"/>
    </location>
</feature>
<comment type="caution">
    <text evidence="20">The sequence shown here is derived from an EMBL/GenBank/DDBJ whole genome shotgun (WGS) entry which is preliminary data.</text>
</comment>
<evidence type="ECO:0000313" key="20">
    <source>
        <dbReference type="EMBL" id="KAK2712847.1"/>
    </source>
</evidence>
<comment type="subcellular location">
    <subcellularLocation>
        <location evidence="1">Membrane</location>
        <topology evidence="1">Single-pass membrane protein</topology>
    </subcellularLocation>
</comment>
<feature type="region of interest" description="Disordered" evidence="14">
    <location>
        <begin position="1154"/>
        <end position="1192"/>
    </location>
</feature>
<dbReference type="SMART" id="SM00180">
    <property type="entry name" value="EGF_Lam"/>
    <property type="match status" value="2"/>
</dbReference>
<dbReference type="SUPFAM" id="SSF49854">
    <property type="entry name" value="Spermadhesin, CUB domain"/>
    <property type="match status" value="1"/>
</dbReference>
<keyword evidence="10" id="KW-0325">Glycoprotein</keyword>
<evidence type="ECO:0000256" key="12">
    <source>
        <dbReference type="PROSITE-ProRule" id="PRU00076"/>
    </source>
</evidence>
<keyword evidence="7 15" id="KW-1133">Transmembrane helix</keyword>
<dbReference type="InterPro" id="IPR056863">
    <property type="entry name" value="LMN_ATRN_NET-like_EGF"/>
</dbReference>
<reference evidence="20" key="1">
    <citation type="submission" date="2023-07" db="EMBL/GenBank/DDBJ databases">
        <title>Chromosome-level genome assembly of Artemia franciscana.</title>
        <authorList>
            <person name="Jo E."/>
        </authorList>
    </citation>
    <scope>NUCLEOTIDE SEQUENCE</scope>
    <source>
        <tissue evidence="20">Whole body</tissue>
    </source>
</reference>
<dbReference type="GO" id="GO:0016020">
    <property type="term" value="C:membrane"/>
    <property type="evidence" value="ECO:0007669"/>
    <property type="project" value="UniProtKB-SubCell"/>
</dbReference>
<evidence type="ECO:0000256" key="5">
    <source>
        <dbReference type="ARBA" id="ARBA00022729"/>
    </source>
</evidence>
<dbReference type="InterPro" id="IPR002165">
    <property type="entry name" value="Plexin_repeat"/>
</dbReference>
<dbReference type="Gene3D" id="2.10.25.10">
    <property type="entry name" value="Laminin"/>
    <property type="match status" value="1"/>
</dbReference>
<dbReference type="SUPFAM" id="SSF117281">
    <property type="entry name" value="Kelch motif"/>
    <property type="match status" value="1"/>
</dbReference>
<evidence type="ECO:0000256" key="1">
    <source>
        <dbReference type="ARBA" id="ARBA00004167"/>
    </source>
</evidence>
<dbReference type="Gene3D" id="2.170.300.10">
    <property type="entry name" value="Tie2 ligand-binding domain superfamily"/>
    <property type="match status" value="1"/>
</dbReference>
<evidence type="ECO:0000256" key="15">
    <source>
        <dbReference type="SAM" id="Phobius"/>
    </source>
</evidence>
<evidence type="ECO:0000256" key="7">
    <source>
        <dbReference type="ARBA" id="ARBA00022989"/>
    </source>
</evidence>
<evidence type="ECO:0000256" key="16">
    <source>
        <dbReference type="SAM" id="SignalP"/>
    </source>
</evidence>
<keyword evidence="8 15" id="KW-0472">Membrane</keyword>
<dbReference type="SMART" id="SM00423">
    <property type="entry name" value="PSI"/>
    <property type="match status" value="4"/>
</dbReference>
<dbReference type="Gene3D" id="2.120.10.80">
    <property type="entry name" value="Kelch-type beta propeller"/>
    <property type="match status" value="2"/>
</dbReference>
<keyword evidence="6" id="KW-0677">Repeat</keyword>
<dbReference type="Pfam" id="PF24972">
    <property type="entry name" value="GBD_ATRN"/>
    <property type="match status" value="1"/>
</dbReference>
<dbReference type="PROSITE" id="PS00022">
    <property type="entry name" value="EGF_1"/>
    <property type="match status" value="1"/>
</dbReference>
<keyword evidence="3 12" id="KW-0245">EGF-like domain</keyword>
<keyword evidence="9 12" id="KW-1015">Disulfide bond</keyword>
<protein>
    <recommendedName>
        <fullName evidence="22">Attractin</fullName>
    </recommendedName>
</protein>
<feature type="transmembrane region" description="Helical" evidence="15">
    <location>
        <begin position="1091"/>
        <end position="1115"/>
    </location>
</feature>
<evidence type="ECO:0000256" key="10">
    <source>
        <dbReference type="ARBA" id="ARBA00023180"/>
    </source>
</evidence>
<dbReference type="Gene3D" id="2.60.120.290">
    <property type="entry name" value="Spermadhesin, CUB domain"/>
    <property type="match status" value="1"/>
</dbReference>
<keyword evidence="11 13" id="KW-0424">Laminin EGF-like domain</keyword>
<name>A0AA88HXK1_ARTSF</name>
<dbReference type="InterPro" id="IPR056737">
    <property type="entry name" value="Beta-prop_ATRN-MKLN-like"/>
</dbReference>
<dbReference type="Pfam" id="PF00053">
    <property type="entry name" value="EGF_laminin"/>
    <property type="match status" value="2"/>
</dbReference>
<dbReference type="InterPro" id="IPR016201">
    <property type="entry name" value="PSI"/>
</dbReference>
<gene>
    <name evidence="20" type="ORF">QYM36_011518</name>
</gene>
<evidence type="ECO:0000313" key="21">
    <source>
        <dbReference type="Proteomes" id="UP001187531"/>
    </source>
</evidence>
<feature type="signal peptide" evidence="16">
    <location>
        <begin position="1"/>
        <end position="25"/>
    </location>
</feature>
<feature type="domain" description="Laminin EGF-like" evidence="19">
    <location>
        <begin position="878"/>
        <end position="925"/>
    </location>
</feature>
<evidence type="ECO:0000256" key="6">
    <source>
        <dbReference type="ARBA" id="ARBA00022737"/>
    </source>
</evidence>
<keyword evidence="4 15" id="KW-0812">Transmembrane</keyword>
<dbReference type="SMART" id="SM00042">
    <property type="entry name" value="CUB"/>
    <property type="match status" value="1"/>
</dbReference>
<dbReference type="InterPro" id="IPR002049">
    <property type="entry name" value="LE_dom"/>
</dbReference>
<keyword evidence="5 16" id="KW-0732">Signal</keyword>
<dbReference type="InterPro" id="IPR035914">
    <property type="entry name" value="Sperma_CUB_dom_sf"/>
</dbReference>
<keyword evidence="2" id="KW-0880">Kelch repeat</keyword>